<keyword evidence="3" id="KW-1185">Reference proteome</keyword>
<evidence type="ECO:0000256" key="1">
    <source>
        <dbReference type="SAM" id="Phobius"/>
    </source>
</evidence>
<proteinExistence type="predicted"/>
<evidence type="ECO:0000313" key="2">
    <source>
        <dbReference type="EMBL" id="QDV48418.1"/>
    </source>
</evidence>
<dbReference type="KEGG" id="gfm:Enr17x_04300"/>
<organism evidence="2 3">
    <name type="scientific">Gimesia fumaroli</name>
    <dbReference type="NCBI Taxonomy" id="2527976"/>
    <lineage>
        <taxon>Bacteria</taxon>
        <taxon>Pseudomonadati</taxon>
        <taxon>Planctomycetota</taxon>
        <taxon>Planctomycetia</taxon>
        <taxon>Planctomycetales</taxon>
        <taxon>Planctomycetaceae</taxon>
        <taxon>Gimesia</taxon>
    </lineage>
</organism>
<accession>A0A518I5U2</accession>
<keyword evidence="1" id="KW-0472">Membrane</keyword>
<gene>
    <name evidence="2" type="ORF">Enr17x_04300</name>
</gene>
<feature type="transmembrane region" description="Helical" evidence="1">
    <location>
        <begin position="23"/>
        <end position="46"/>
    </location>
</feature>
<keyword evidence="1" id="KW-0812">Transmembrane</keyword>
<sequence length="47" mass="5334">MPDKWKKTDSGTWEKWEKVDDDLGIFAIIGGAFIWFIVIAITMLGCS</sequence>
<evidence type="ECO:0000313" key="3">
    <source>
        <dbReference type="Proteomes" id="UP000318313"/>
    </source>
</evidence>
<dbReference type="AlphaFoldDB" id="A0A518I5U2"/>
<dbReference type="EMBL" id="CP037452">
    <property type="protein sequence ID" value="QDV48418.1"/>
    <property type="molecule type" value="Genomic_DNA"/>
</dbReference>
<reference evidence="2 3" key="1">
    <citation type="submission" date="2019-03" db="EMBL/GenBank/DDBJ databases">
        <title>Deep-cultivation of Planctomycetes and their phenomic and genomic characterization uncovers novel biology.</title>
        <authorList>
            <person name="Wiegand S."/>
            <person name="Jogler M."/>
            <person name="Boedeker C."/>
            <person name="Pinto D."/>
            <person name="Vollmers J."/>
            <person name="Rivas-Marin E."/>
            <person name="Kohn T."/>
            <person name="Peeters S.H."/>
            <person name="Heuer A."/>
            <person name="Rast P."/>
            <person name="Oberbeckmann S."/>
            <person name="Bunk B."/>
            <person name="Jeske O."/>
            <person name="Meyerdierks A."/>
            <person name="Storesund J.E."/>
            <person name="Kallscheuer N."/>
            <person name="Luecker S."/>
            <person name="Lage O.M."/>
            <person name="Pohl T."/>
            <person name="Merkel B.J."/>
            <person name="Hornburger P."/>
            <person name="Mueller R.-W."/>
            <person name="Bruemmer F."/>
            <person name="Labrenz M."/>
            <person name="Spormann A.M."/>
            <person name="Op den Camp H."/>
            <person name="Overmann J."/>
            <person name="Amann R."/>
            <person name="Jetten M.S.M."/>
            <person name="Mascher T."/>
            <person name="Medema M.H."/>
            <person name="Devos D.P."/>
            <person name="Kaster A.-K."/>
            <person name="Ovreas L."/>
            <person name="Rohde M."/>
            <person name="Galperin M.Y."/>
            <person name="Jogler C."/>
        </authorList>
    </citation>
    <scope>NUCLEOTIDE SEQUENCE [LARGE SCALE GENOMIC DNA]</scope>
    <source>
        <strain evidence="2 3">Enr17</strain>
    </source>
</reference>
<keyword evidence="1" id="KW-1133">Transmembrane helix</keyword>
<dbReference type="RefSeq" id="WP_198000918.1">
    <property type="nucleotide sequence ID" value="NZ_CP037452.1"/>
</dbReference>
<name>A0A518I5U2_9PLAN</name>
<protein>
    <submittedName>
        <fullName evidence="2">Uncharacterized protein</fullName>
    </submittedName>
</protein>
<dbReference type="Proteomes" id="UP000318313">
    <property type="component" value="Chromosome"/>
</dbReference>